<sequence>MSRAADAAVDATSPEDAVSTEDAAAAVAALAALAEERFSRATGAGLDPHEYRYVTGGPALADGWAEAFAAAGRRHLARAEGAASAVSAGGHLQVAARWFHFATLGPDPRARAQARAAAEADAAMGRALALLEPGARRIEGPSFAGWLRGAADAAATVVVVPGLDSGKEEFHAVTRALLDRGLAVFAMDGPGQGVLAPSSTLRPDYERVLAGVIDALGADRVGLIGLSLGGWYAARGAALEPRVAAAVTVSGPLRLDWDGLPPVLRELIAARVGGTGAAHAFTGRVDLSGAAPDIACPLLVVDGGRDVIPGVVNGAALAAAAPRGEYLLVPHGEHLLGNAHPHWLARTADWLAAALTAPGRS</sequence>
<evidence type="ECO:0000259" key="2">
    <source>
        <dbReference type="Pfam" id="PF12146"/>
    </source>
</evidence>
<gene>
    <name evidence="3" type="ORF">SLAV_33855</name>
</gene>
<feature type="domain" description="Serine aminopeptidase S33" evidence="2">
    <location>
        <begin position="153"/>
        <end position="265"/>
    </location>
</feature>
<proteinExistence type="inferred from homology"/>
<dbReference type="PANTHER" id="PTHR22946">
    <property type="entry name" value="DIENELACTONE HYDROLASE DOMAIN-CONTAINING PROTEIN-RELATED"/>
    <property type="match status" value="1"/>
</dbReference>
<keyword evidence="4" id="KW-1185">Reference proteome</keyword>
<accession>A0A2K8PP57</accession>
<dbReference type="InterPro" id="IPR029058">
    <property type="entry name" value="AB_hydrolase_fold"/>
</dbReference>
<dbReference type="Pfam" id="PF12146">
    <property type="entry name" value="Hydrolase_4"/>
    <property type="match status" value="1"/>
</dbReference>
<dbReference type="EMBL" id="CP024985">
    <property type="protein sequence ID" value="ATZ28542.1"/>
    <property type="molecule type" value="Genomic_DNA"/>
</dbReference>
<dbReference type="SUPFAM" id="SSF53474">
    <property type="entry name" value="alpha/beta-Hydrolases"/>
    <property type="match status" value="1"/>
</dbReference>
<dbReference type="RefSeq" id="WP_078950509.1">
    <property type="nucleotide sequence ID" value="NZ_CP024985.1"/>
</dbReference>
<keyword evidence="3" id="KW-0378">Hydrolase</keyword>
<dbReference type="EC" id="3.7.1.19" evidence="3"/>
<dbReference type="Gene3D" id="3.40.50.1820">
    <property type="entry name" value="alpha/beta hydrolase"/>
    <property type="match status" value="1"/>
</dbReference>
<evidence type="ECO:0000313" key="4">
    <source>
        <dbReference type="Proteomes" id="UP000231791"/>
    </source>
</evidence>
<evidence type="ECO:0000256" key="1">
    <source>
        <dbReference type="ARBA" id="ARBA00008645"/>
    </source>
</evidence>
<dbReference type="PANTHER" id="PTHR22946:SF12">
    <property type="entry name" value="CONIDIAL PIGMENT BIOSYNTHESIS PROTEIN AYG1 (AFU_ORTHOLOGUE AFUA_2G17550)"/>
    <property type="match status" value="1"/>
</dbReference>
<name>A0A2K8PP57_STRLA</name>
<dbReference type="InterPro" id="IPR050261">
    <property type="entry name" value="FrsA_esterase"/>
</dbReference>
<dbReference type="OrthoDB" id="9765647at2"/>
<dbReference type="AlphaFoldDB" id="A0A2K8PP57"/>
<comment type="similarity">
    <text evidence="1">Belongs to the AB hydrolase superfamily.</text>
</comment>
<dbReference type="Proteomes" id="UP000231791">
    <property type="component" value="Chromosome"/>
</dbReference>
<dbReference type="InterPro" id="IPR022742">
    <property type="entry name" value="Hydrolase_4"/>
</dbReference>
<dbReference type="KEGG" id="slx:SLAV_33855"/>
<evidence type="ECO:0000313" key="3">
    <source>
        <dbReference type="EMBL" id="ATZ28542.1"/>
    </source>
</evidence>
<protein>
    <submittedName>
        <fullName evidence="3">2,6-dihydropseudooxynicotine hydrolase</fullName>
        <ecNumber evidence="3">3.7.1.19</ecNumber>
    </submittedName>
</protein>
<organism evidence="3 4">
    <name type="scientific">Streptomyces lavendulae subsp. lavendulae</name>
    <dbReference type="NCBI Taxonomy" id="58340"/>
    <lineage>
        <taxon>Bacteria</taxon>
        <taxon>Bacillati</taxon>
        <taxon>Actinomycetota</taxon>
        <taxon>Actinomycetes</taxon>
        <taxon>Kitasatosporales</taxon>
        <taxon>Streptomycetaceae</taxon>
        <taxon>Streptomyces</taxon>
    </lineage>
</organism>
<reference evidence="3 4" key="1">
    <citation type="submission" date="2017-11" db="EMBL/GenBank/DDBJ databases">
        <title>Complete genome sequence of Streptomyces lavendulae subsp. lavendulae CCM 3239 (formerly 'Streptomyces aureofaciens CCM 3239'), the producer of the angucycline-type antibiotic auricin.</title>
        <authorList>
            <person name="Busche T."/>
            <person name="Novakova R."/>
            <person name="Al'Dilaimi A."/>
            <person name="Homerova D."/>
            <person name="Feckova L."/>
            <person name="Rezuchova B."/>
            <person name="Mingyar E."/>
            <person name="Csolleiova D."/>
            <person name="Bekeova C."/>
            <person name="Winkler A."/>
            <person name="Sevcikova B."/>
            <person name="Kalinowski J."/>
            <person name="Kormanec J."/>
            <person name="Ruckert C."/>
        </authorList>
    </citation>
    <scope>NUCLEOTIDE SEQUENCE [LARGE SCALE GENOMIC DNA]</scope>
    <source>
        <strain evidence="3 4">CCM 3239</strain>
    </source>
</reference>
<dbReference type="GeneID" id="49387751"/>
<dbReference type="GO" id="GO:0016787">
    <property type="term" value="F:hydrolase activity"/>
    <property type="evidence" value="ECO:0007669"/>
    <property type="project" value="UniProtKB-KW"/>
</dbReference>